<evidence type="ECO:0000256" key="7">
    <source>
        <dbReference type="ARBA" id="ARBA00022840"/>
    </source>
</evidence>
<feature type="site" description="Transition state stabilizer" evidence="9">
    <location>
        <position position="175"/>
    </location>
</feature>
<keyword evidence="7 9" id="KW-0067">ATP-binding</keyword>
<evidence type="ECO:0000256" key="2">
    <source>
        <dbReference type="ARBA" id="ARBA00022490"/>
    </source>
</evidence>
<evidence type="ECO:0000256" key="6">
    <source>
        <dbReference type="ARBA" id="ARBA00022777"/>
    </source>
</evidence>
<dbReference type="InterPro" id="IPR000890">
    <property type="entry name" value="Aliphatic_acid_kin_short-chain"/>
</dbReference>
<dbReference type="InterPro" id="IPR043129">
    <property type="entry name" value="ATPase_NBD"/>
</dbReference>
<evidence type="ECO:0000256" key="4">
    <source>
        <dbReference type="ARBA" id="ARBA00022723"/>
    </source>
</evidence>
<evidence type="ECO:0000256" key="3">
    <source>
        <dbReference type="ARBA" id="ARBA00022679"/>
    </source>
</evidence>
<feature type="binding site" evidence="9">
    <location>
        <begin position="202"/>
        <end position="206"/>
    </location>
    <ligand>
        <name>ATP</name>
        <dbReference type="ChEBI" id="CHEBI:30616"/>
    </ligand>
</feature>
<keyword evidence="4 9" id="KW-0479">Metal-binding</keyword>
<keyword evidence="6 9" id="KW-0418">Kinase</keyword>
<dbReference type="Proteomes" id="UP001652542">
    <property type="component" value="Unassembled WGS sequence"/>
</dbReference>
<dbReference type="EC" id="2.7.2.1" evidence="9"/>
<comment type="subunit">
    <text evidence="9">Homodimer.</text>
</comment>
<comment type="cofactor">
    <cofactor evidence="9">
        <name>Mg(2+)</name>
        <dbReference type="ChEBI" id="CHEBI:18420"/>
    </cofactor>
    <cofactor evidence="9">
        <name>Mn(2+)</name>
        <dbReference type="ChEBI" id="CHEBI:29035"/>
    </cofactor>
    <text evidence="9">Mg(2+). Can also accept Mn(2+).</text>
</comment>
<dbReference type="PRINTS" id="PR00471">
    <property type="entry name" value="ACETATEKNASE"/>
</dbReference>
<evidence type="ECO:0000256" key="5">
    <source>
        <dbReference type="ARBA" id="ARBA00022741"/>
    </source>
</evidence>
<proteinExistence type="inferred from homology"/>
<dbReference type="PROSITE" id="PS01075">
    <property type="entry name" value="ACETATE_KINASE_1"/>
    <property type="match status" value="1"/>
</dbReference>
<gene>
    <name evidence="9" type="primary">ackA</name>
    <name evidence="11" type="ORF">OEW28_13405</name>
</gene>
<feature type="active site" description="Proton donor/acceptor" evidence="9">
    <location>
        <position position="144"/>
    </location>
</feature>
<comment type="function">
    <text evidence="9">Catalyzes the formation of acetyl phosphate from acetate and ATP. Can also catalyze the reverse reaction.</text>
</comment>
<comment type="similarity">
    <text evidence="1 9 10">Belongs to the acetokinase family.</text>
</comment>
<protein>
    <recommendedName>
        <fullName evidence="9">Acetate kinase</fullName>
        <ecNumber evidence="9">2.7.2.1</ecNumber>
    </recommendedName>
    <alternativeName>
        <fullName evidence="9">Acetokinase</fullName>
    </alternativeName>
</protein>
<dbReference type="SUPFAM" id="SSF53067">
    <property type="entry name" value="Actin-like ATPase domain"/>
    <property type="match status" value="2"/>
</dbReference>
<comment type="subcellular location">
    <subcellularLocation>
        <location evidence="9">Cytoplasm</location>
    </subcellularLocation>
</comment>
<evidence type="ECO:0000256" key="1">
    <source>
        <dbReference type="ARBA" id="ARBA00008748"/>
    </source>
</evidence>
<dbReference type="NCBIfam" id="TIGR00016">
    <property type="entry name" value="ackA"/>
    <property type="match status" value="1"/>
</dbReference>
<feature type="binding site" evidence="9">
    <location>
        <position position="21"/>
    </location>
    <ligand>
        <name>ATP</name>
        <dbReference type="ChEBI" id="CHEBI:30616"/>
    </ligand>
</feature>
<evidence type="ECO:0000313" key="12">
    <source>
        <dbReference type="Proteomes" id="UP001652542"/>
    </source>
</evidence>
<feature type="binding site" evidence="9">
    <location>
        <begin position="274"/>
        <end position="276"/>
    </location>
    <ligand>
        <name>ATP</name>
        <dbReference type="ChEBI" id="CHEBI:30616"/>
    </ligand>
</feature>
<comment type="pathway">
    <text evidence="9">Metabolic intermediate biosynthesis; acetyl-CoA biosynthesis; acetyl-CoA from acetate: step 1/2.</text>
</comment>
<dbReference type="PIRSF" id="PIRSF000722">
    <property type="entry name" value="Acetate_prop_kin"/>
    <property type="match status" value="1"/>
</dbReference>
<evidence type="ECO:0000256" key="9">
    <source>
        <dbReference type="HAMAP-Rule" id="MF_00020"/>
    </source>
</evidence>
<dbReference type="GO" id="GO:0008776">
    <property type="term" value="F:acetate kinase activity"/>
    <property type="evidence" value="ECO:0007669"/>
    <property type="project" value="UniProtKB-EC"/>
</dbReference>
<reference evidence="11 12" key="1">
    <citation type="submission" date="2022-10" db="EMBL/GenBank/DDBJ databases">
        <title>Defluviimonas sp. nov., isolated from ocean surface water.</title>
        <authorList>
            <person name="He W."/>
            <person name="Wang L."/>
            <person name="Zhang D.-F."/>
        </authorList>
    </citation>
    <scope>NUCLEOTIDE SEQUENCE [LARGE SCALE GENOMIC DNA]</scope>
    <source>
        <strain evidence="11 12">WL0002</strain>
    </source>
</reference>
<dbReference type="Gene3D" id="3.30.420.40">
    <property type="match status" value="2"/>
</dbReference>
<evidence type="ECO:0000256" key="10">
    <source>
        <dbReference type="RuleBase" id="RU003835"/>
    </source>
</evidence>
<dbReference type="InterPro" id="IPR023865">
    <property type="entry name" value="Aliphatic_acid_kinase_CS"/>
</dbReference>
<keyword evidence="2 9" id="KW-0963">Cytoplasm</keyword>
<feature type="binding site" evidence="9">
    <location>
        <position position="87"/>
    </location>
    <ligand>
        <name>substrate</name>
    </ligand>
</feature>
<keyword evidence="8 9" id="KW-0460">Magnesium</keyword>
<dbReference type="InterPro" id="IPR004372">
    <property type="entry name" value="Ac/propionate_kinase"/>
</dbReference>
<dbReference type="PANTHER" id="PTHR21060">
    <property type="entry name" value="ACETATE KINASE"/>
    <property type="match status" value="1"/>
</dbReference>
<keyword evidence="12" id="KW-1185">Reference proteome</keyword>
<keyword evidence="5 9" id="KW-0547">Nucleotide-binding</keyword>
<feature type="binding site" evidence="9">
    <location>
        <position position="370"/>
    </location>
    <ligand>
        <name>Mg(2+)</name>
        <dbReference type="ChEBI" id="CHEBI:18420"/>
    </ligand>
</feature>
<feature type="site" description="Transition state stabilizer" evidence="9">
    <location>
        <position position="235"/>
    </location>
</feature>
<dbReference type="PANTHER" id="PTHR21060:SF21">
    <property type="entry name" value="ACETATE KINASE"/>
    <property type="match status" value="1"/>
</dbReference>
<dbReference type="Pfam" id="PF00871">
    <property type="entry name" value="Acetate_kinase"/>
    <property type="match status" value="1"/>
</dbReference>
<evidence type="ECO:0000313" key="11">
    <source>
        <dbReference type="EMBL" id="MCV2869625.1"/>
    </source>
</evidence>
<dbReference type="HAMAP" id="MF_00020">
    <property type="entry name" value="Acetate_kinase"/>
    <property type="match status" value="1"/>
</dbReference>
<dbReference type="PROSITE" id="PS01076">
    <property type="entry name" value="ACETATE_KINASE_2"/>
    <property type="match status" value="1"/>
</dbReference>
<feature type="binding site" evidence="9">
    <location>
        <begin position="319"/>
        <end position="323"/>
    </location>
    <ligand>
        <name>ATP</name>
        <dbReference type="ChEBI" id="CHEBI:30616"/>
    </ligand>
</feature>
<comment type="caution">
    <text evidence="11">The sequence shown here is derived from an EMBL/GenBank/DDBJ whole genome shotgun (WGS) entry which is preliminary data.</text>
</comment>
<name>A0ABT2ZEQ6_9RHOB</name>
<accession>A0ABT2ZEQ6</accession>
<organism evidence="11 12">
    <name type="scientific">Albidovulum marisflavi</name>
    <dbReference type="NCBI Taxonomy" id="2984159"/>
    <lineage>
        <taxon>Bacteria</taxon>
        <taxon>Pseudomonadati</taxon>
        <taxon>Pseudomonadota</taxon>
        <taxon>Alphaproteobacteria</taxon>
        <taxon>Rhodobacterales</taxon>
        <taxon>Paracoccaceae</taxon>
        <taxon>Albidovulum</taxon>
    </lineage>
</organism>
<feature type="binding site" evidence="9">
    <location>
        <position position="14"/>
    </location>
    <ligand>
        <name>Mg(2+)</name>
        <dbReference type="ChEBI" id="CHEBI:18420"/>
    </ligand>
</feature>
<dbReference type="RefSeq" id="WP_263735273.1">
    <property type="nucleotide sequence ID" value="NZ_JAOWKY010000003.1"/>
</dbReference>
<keyword evidence="3 9" id="KW-0808">Transferase</keyword>
<comment type="catalytic activity">
    <reaction evidence="9">
        <text>acetate + ATP = acetyl phosphate + ADP</text>
        <dbReference type="Rhea" id="RHEA:11352"/>
        <dbReference type="ChEBI" id="CHEBI:22191"/>
        <dbReference type="ChEBI" id="CHEBI:30089"/>
        <dbReference type="ChEBI" id="CHEBI:30616"/>
        <dbReference type="ChEBI" id="CHEBI:456216"/>
        <dbReference type="EC" id="2.7.2.1"/>
    </reaction>
</comment>
<sequence>MREAPAKAPILVANAGSSSLKIRIFDSSGATLFTGVAAEIGGTSQLVLRGQSRTAALADHAGALSALLDAARADGFDPATLGAAAHRVVHGGPDLTASCELTPDVLARARAAAALAPLHNPPALAVIAAIGRAWPNLRQVACFDTAFHATIPEIGWRYALPDLPETRGIRRYGFHGLSYASLAARLPSASGVQLPRRLLAAHLGNGASLCAILDGRSAATTMGYSPLGGLTMGTRTGEIDGNAVLDLARRVGIERAAQILNRESGLKGLGGASDMRVLERAETAKATFALDHFVHWAVHHAGAMIADMGGCDAVVFTGGIGENSARVRAGILDGLAYMGLAYDAENNAAGARRLDRPGSPIMALIHPADEESWIAEEARRLISHAA</sequence>
<evidence type="ECO:0000256" key="8">
    <source>
        <dbReference type="ARBA" id="ARBA00022842"/>
    </source>
</evidence>
<dbReference type="EMBL" id="JAOWKY010000003">
    <property type="protein sequence ID" value="MCV2869625.1"/>
    <property type="molecule type" value="Genomic_DNA"/>
</dbReference>